<dbReference type="InterPro" id="IPR004468">
    <property type="entry name" value="CTP_synthase"/>
</dbReference>
<evidence type="ECO:0000256" key="5">
    <source>
        <dbReference type="ARBA" id="ARBA00022741"/>
    </source>
</evidence>
<dbReference type="PANTHER" id="PTHR11550:SF0">
    <property type="entry name" value="CTP SYNTHASE-RELATED"/>
    <property type="match status" value="1"/>
</dbReference>
<keyword evidence="8" id="KW-0665">Pyrimidine biosynthesis</keyword>
<keyword evidence="7" id="KW-0315">Glutamine amidotransferase</keyword>
<dbReference type="GO" id="GO:0005524">
    <property type="term" value="F:ATP binding"/>
    <property type="evidence" value="ECO:0007669"/>
    <property type="project" value="UniProtKB-KW"/>
</dbReference>
<dbReference type="Pfam" id="PF00117">
    <property type="entry name" value="GATase"/>
    <property type="match status" value="1"/>
</dbReference>
<dbReference type="PATRIC" id="fig|29290.4.peg.1352"/>
<sequence>MLDQWTDVVKRIKSPSSGQVTIALVGKYTDYKDAYKSLAESLIHGGIANDVRVGFRWVDSEDIEVGGIDRGLLESDGILVPGGFGHRGIEGKIATVRYAREKGIPYFGICLGMQCAVIEFARNVCGLDSANSTEFDEHTPDPVIYLMQTWYDHRQNTVQERNMQTQKGGSMRLGSYPCVLMPGSYSHQAYESPEISERHRHRYEFNNAYRHILGAKGLLISGLSPDKQLVEIVELPDHPWFVGCQFHPEFKSRPTDPHPLFRAFIAAALREKRSLFP</sequence>
<keyword evidence="12" id="KW-1185">Reference proteome</keyword>
<dbReference type="UniPathway" id="UPA00159">
    <property type="reaction ID" value="UER00277"/>
</dbReference>
<dbReference type="Proteomes" id="UP000033423">
    <property type="component" value="Unassembled WGS sequence"/>
</dbReference>
<dbReference type="InterPro" id="IPR029062">
    <property type="entry name" value="Class_I_gatase-like"/>
</dbReference>
<evidence type="ECO:0000256" key="6">
    <source>
        <dbReference type="ARBA" id="ARBA00022840"/>
    </source>
</evidence>
<protein>
    <recommendedName>
        <fullName evidence="3">CTP synthase (glutamine hydrolyzing)</fullName>
        <ecNumber evidence="3">6.3.4.2</ecNumber>
    </recommendedName>
</protein>
<evidence type="ECO:0000256" key="8">
    <source>
        <dbReference type="ARBA" id="ARBA00022975"/>
    </source>
</evidence>
<keyword evidence="5" id="KW-0547">Nucleotide-binding</keyword>
<dbReference type="Gene3D" id="3.40.50.880">
    <property type="match status" value="1"/>
</dbReference>
<dbReference type="SUPFAM" id="SSF52317">
    <property type="entry name" value="Class I glutamine amidotransferase-like"/>
    <property type="match status" value="1"/>
</dbReference>
<reference evidence="11 12" key="1">
    <citation type="submission" date="2015-02" db="EMBL/GenBank/DDBJ databases">
        <title>Single-cell genomics of uncultivated deep-branching MTB reveals a conserved set of magnetosome genes.</title>
        <authorList>
            <person name="Kolinko S."/>
            <person name="Richter M."/>
            <person name="Glockner F.O."/>
            <person name="Brachmann A."/>
            <person name="Schuler D."/>
        </authorList>
    </citation>
    <scope>NUCLEOTIDE SEQUENCE [LARGE SCALE GENOMIC DNA]</scope>
    <source>
        <strain evidence="11">TM-1</strain>
    </source>
</reference>
<dbReference type="AlphaFoldDB" id="A0A0F3GY40"/>
<dbReference type="InterPro" id="IPR017926">
    <property type="entry name" value="GATASE"/>
</dbReference>
<dbReference type="GO" id="GO:0044210">
    <property type="term" value="P:'de novo' CTP biosynthetic process"/>
    <property type="evidence" value="ECO:0007669"/>
    <property type="project" value="UniProtKB-UniPathway"/>
</dbReference>
<dbReference type="GO" id="GO:0042802">
    <property type="term" value="F:identical protein binding"/>
    <property type="evidence" value="ECO:0007669"/>
    <property type="project" value="TreeGrafter"/>
</dbReference>
<dbReference type="NCBIfam" id="NF003792">
    <property type="entry name" value="PRK05380.1"/>
    <property type="match status" value="1"/>
</dbReference>
<dbReference type="InterPro" id="IPR033828">
    <property type="entry name" value="GATase1_CTP_Synthase"/>
</dbReference>
<comment type="catalytic activity">
    <reaction evidence="9">
        <text>UTP + L-glutamine + ATP + H2O = CTP + L-glutamate + ADP + phosphate + 2 H(+)</text>
        <dbReference type="Rhea" id="RHEA:26426"/>
        <dbReference type="ChEBI" id="CHEBI:15377"/>
        <dbReference type="ChEBI" id="CHEBI:15378"/>
        <dbReference type="ChEBI" id="CHEBI:29985"/>
        <dbReference type="ChEBI" id="CHEBI:30616"/>
        <dbReference type="ChEBI" id="CHEBI:37563"/>
        <dbReference type="ChEBI" id="CHEBI:43474"/>
        <dbReference type="ChEBI" id="CHEBI:46398"/>
        <dbReference type="ChEBI" id="CHEBI:58359"/>
        <dbReference type="ChEBI" id="CHEBI:456216"/>
        <dbReference type="EC" id="6.3.4.2"/>
    </reaction>
</comment>
<evidence type="ECO:0000313" key="11">
    <source>
        <dbReference type="EMBL" id="KJU86780.1"/>
    </source>
</evidence>
<gene>
    <name evidence="11" type="ORF">MBAV_001025</name>
</gene>
<dbReference type="PROSITE" id="PS51273">
    <property type="entry name" value="GATASE_TYPE_1"/>
    <property type="match status" value="1"/>
</dbReference>
<keyword evidence="4" id="KW-0436">Ligase</keyword>
<evidence type="ECO:0000256" key="7">
    <source>
        <dbReference type="ARBA" id="ARBA00022962"/>
    </source>
</evidence>
<dbReference type="GO" id="GO:0003883">
    <property type="term" value="F:CTP synthase activity"/>
    <property type="evidence" value="ECO:0007669"/>
    <property type="project" value="UniProtKB-EC"/>
</dbReference>
<dbReference type="GO" id="GO:0019856">
    <property type="term" value="P:pyrimidine nucleobase biosynthetic process"/>
    <property type="evidence" value="ECO:0007669"/>
    <property type="project" value="TreeGrafter"/>
</dbReference>
<comment type="caution">
    <text evidence="11">The sequence shown here is derived from an EMBL/GenBank/DDBJ whole genome shotgun (WGS) entry which is preliminary data.</text>
</comment>
<name>A0A0F3GY40_9BACT</name>
<evidence type="ECO:0000256" key="4">
    <source>
        <dbReference type="ARBA" id="ARBA00022598"/>
    </source>
</evidence>
<evidence type="ECO:0000256" key="2">
    <source>
        <dbReference type="ARBA" id="ARBA00007533"/>
    </source>
</evidence>
<evidence type="ECO:0000259" key="10">
    <source>
        <dbReference type="Pfam" id="PF00117"/>
    </source>
</evidence>
<organism evidence="11 12">
    <name type="scientific">Candidatus Magnetobacterium bavaricum</name>
    <dbReference type="NCBI Taxonomy" id="29290"/>
    <lineage>
        <taxon>Bacteria</taxon>
        <taxon>Pseudomonadati</taxon>
        <taxon>Nitrospirota</taxon>
        <taxon>Thermodesulfovibrionia</taxon>
        <taxon>Thermodesulfovibrionales</taxon>
        <taxon>Candidatus Magnetobacteriaceae</taxon>
        <taxon>Candidatus Magnetobacterium</taxon>
    </lineage>
</organism>
<dbReference type="FunFam" id="3.40.50.880:FF:000002">
    <property type="entry name" value="CTP synthase"/>
    <property type="match status" value="1"/>
</dbReference>
<dbReference type="PANTHER" id="PTHR11550">
    <property type="entry name" value="CTP SYNTHASE"/>
    <property type="match status" value="1"/>
</dbReference>
<dbReference type="CDD" id="cd01746">
    <property type="entry name" value="GATase1_CTP_Synthase"/>
    <property type="match status" value="1"/>
</dbReference>
<dbReference type="GO" id="GO:0005829">
    <property type="term" value="C:cytosol"/>
    <property type="evidence" value="ECO:0007669"/>
    <property type="project" value="TreeGrafter"/>
</dbReference>
<keyword evidence="6" id="KW-0067">ATP-binding</keyword>
<accession>A0A0F3GY40</accession>
<evidence type="ECO:0000313" key="12">
    <source>
        <dbReference type="Proteomes" id="UP000033423"/>
    </source>
</evidence>
<evidence type="ECO:0000256" key="9">
    <source>
        <dbReference type="ARBA" id="ARBA00047781"/>
    </source>
</evidence>
<evidence type="ECO:0000256" key="1">
    <source>
        <dbReference type="ARBA" id="ARBA00005171"/>
    </source>
</evidence>
<dbReference type="EMBL" id="LACI01000458">
    <property type="protein sequence ID" value="KJU86780.1"/>
    <property type="molecule type" value="Genomic_DNA"/>
</dbReference>
<comment type="pathway">
    <text evidence="1">Pyrimidine metabolism; CTP biosynthesis via de novo pathway; CTP from UDP: step 2/2.</text>
</comment>
<comment type="similarity">
    <text evidence="2">Belongs to the CTP synthase family.</text>
</comment>
<proteinExistence type="inferred from homology"/>
<dbReference type="EC" id="6.3.4.2" evidence="3"/>
<feature type="domain" description="Glutamine amidotransferase" evidence="10">
    <location>
        <begin position="32"/>
        <end position="266"/>
    </location>
</feature>
<evidence type="ECO:0000256" key="3">
    <source>
        <dbReference type="ARBA" id="ARBA00012291"/>
    </source>
</evidence>